<protein>
    <submittedName>
        <fullName evidence="1">Uncharacterized protein</fullName>
    </submittedName>
</protein>
<dbReference type="EMBL" id="JACGXL010000004">
    <property type="protein sequence ID" value="MBA8888661.1"/>
    <property type="molecule type" value="Genomic_DNA"/>
</dbReference>
<proteinExistence type="predicted"/>
<sequence length="167" mass="17902">MRSILMAFTGLALAACNGATYLQTRRMADFHVDPRDFDAIAAETFRQIDAHGAIETIVAPPSLDPRARDALKRVHPVVAAVPGAAGTLPAGYFLVREFEVDEGEAHLEGQLGPVTGRTTAAGIADCGKEYSIAFAIEGGDWVNHAYKTSTCTQSRHWVPVDEPGVPR</sequence>
<evidence type="ECO:0000313" key="1">
    <source>
        <dbReference type="EMBL" id="MBA8888661.1"/>
    </source>
</evidence>
<evidence type="ECO:0000313" key="2">
    <source>
        <dbReference type="Proteomes" id="UP000550401"/>
    </source>
</evidence>
<name>A0A839F951_9GAMM</name>
<dbReference type="PROSITE" id="PS51257">
    <property type="entry name" value="PROKAR_LIPOPROTEIN"/>
    <property type="match status" value="1"/>
</dbReference>
<dbReference type="RefSeq" id="WP_182531698.1">
    <property type="nucleotide sequence ID" value="NZ_JACGXL010000004.1"/>
</dbReference>
<accession>A0A839F951</accession>
<dbReference type="AlphaFoldDB" id="A0A839F951"/>
<comment type="caution">
    <text evidence="1">The sequence shown here is derived from an EMBL/GenBank/DDBJ whole genome shotgun (WGS) entry which is preliminary data.</text>
</comment>
<reference evidence="1 2" key="1">
    <citation type="submission" date="2020-07" db="EMBL/GenBank/DDBJ databases">
        <title>Genomic Encyclopedia of Type Strains, Phase IV (KMG-V): Genome sequencing to study the core and pangenomes of soil and plant-associated prokaryotes.</title>
        <authorList>
            <person name="Whitman W."/>
        </authorList>
    </citation>
    <scope>NUCLEOTIDE SEQUENCE [LARGE SCALE GENOMIC DNA]</scope>
    <source>
        <strain evidence="1 2">RH2WT43</strain>
    </source>
</reference>
<organism evidence="1 2">
    <name type="scientific">Dokdonella fugitiva</name>
    <dbReference type="NCBI Taxonomy" id="328517"/>
    <lineage>
        <taxon>Bacteria</taxon>
        <taxon>Pseudomonadati</taxon>
        <taxon>Pseudomonadota</taxon>
        <taxon>Gammaproteobacteria</taxon>
        <taxon>Lysobacterales</taxon>
        <taxon>Rhodanobacteraceae</taxon>
        <taxon>Dokdonella</taxon>
    </lineage>
</organism>
<gene>
    <name evidence="1" type="ORF">FHW12_002894</name>
</gene>
<keyword evidence="2" id="KW-1185">Reference proteome</keyword>
<dbReference type="Proteomes" id="UP000550401">
    <property type="component" value="Unassembled WGS sequence"/>
</dbReference>